<organism evidence="1 2">
    <name type="scientific">Penstemon smallii</name>
    <dbReference type="NCBI Taxonomy" id="265156"/>
    <lineage>
        <taxon>Eukaryota</taxon>
        <taxon>Viridiplantae</taxon>
        <taxon>Streptophyta</taxon>
        <taxon>Embryophyta</taxon>
        <taxon>Tracheophyta</taxon>
        <taxon>Spermatophyta</taxon>
        <taxon>Magnoliopsida</taxon>
        <taxon>eudicotyledons</taxon>
        <taxon>Gunneridae</taxon>
        <taxon>Pentapetalae</taxon>
        <taxon>asterids</taxon>
        <taxon>lamiids</taxon>
        <taxon>Lamiales</taxon>
        <taxon>Plantaginaceae</taxon>
        <taxon>Cheloneae</taxon>
        <taxon>Penstemon</taxon>
    </lineage>
</organism>
<comment type="caution">
    <text evidence="1">The sequence shown here is derived from an EMBL/GenBank/DDBJ whole genome shotgun (WGS) entry which is preliminary data.</text>
</comment>
<evidence type="ECO:0000313" key="2">
    <source>
        <dbReference type="Proteomes" id="UP001634393"/>
    </source>
</evidence>
<dbReference type="Proteomes" id="UP001634393">
    <property type="component" value="Unassembled WGS sequence"/>
</dbReference>
<gene>
    <name evidence="1" type="ORF">ACJIZ3_014081</name>
</gene>
<dbReference type="EMBL" id="JBJXBP010000008">
    <property type="protein sequence ID" value="KAL3812813.1"/>
    <property type="molecule type" value="Genomic_DNA"/>
</dbReference>
<name>A0ABD3RIV3_9LAMI</name>
<proteinExistence type="predicted"/>
<evidence type="ECO:0000313" key="1">
    <source>
        <dbReference type="EMBL" id="KAL3812813.1"/>
    </source>
</evidence>
<reference evidence="1 2" key="1">
    <citation type="submission" date="2024-12" db="EMBL/GenBank/DDBJ databases">
        <title>The unique morphological basis and parallel evolutionary history of personate flowers in Penstemon.</title>
        <authorList>
            <person name="Depatie T.H."/>
            <person name="Wessinger C.A."/>
        </authorList>
    </citation>
    <scope>NUCLEOTIDE SEQUENCE [LARGE SCALE GENOMIC DNA]</scope>
    <source>
        <strain evidence="1">WTNN_2</strain>
        <tissue evidence="1">Leaf</tissue>
    </source>
</reference>
<protein>
    <submittedName>
        <fullName evidence="1">Uncharacterized protein</fullName>
    </submittedName>
</protein>
<sequence length="64" mass="7523">MNDNQYHLIILQSSSTISCWNRSFVIQLSLQSSLLLLKIDCRYCLCESVDRIHVWFAIDGQHCY</sequence>
<accession>A0ABD3RIV3</accession>
<keyword evidence="2" id="KW-1185">Reference proteome</keyword>
<dbReference type="AlphaFoldDB" id="A0ABD3RIV3"/>